<protein>
    <submittedName>
        <fullName evidence="2">Uncharacterized protein</fullName>
    </submittedName>
</protein>
<feature type="compositionally biased region" description="Low complexity" evidence="1">
    <location>
        <begin position="170"/>
        <end position="197"/>
    </location>
</feature>
<dbReference type="Proteomes" id="UP001165080">
    <property type="component" value="Unassembled WGS sequence"/>
</dbReference>
<proteinExistence type="predicted"/>
<comment type="caution">
    <text evidence="2">The sequence shown here is derived from an EMBL/GenBank/DDBJ whole genome shotgun (WGS) entry which is preliminary data.</text>
</comment>
<reference evidence="2 3" key="1">
    <citation type="journal article" date="2023" name="Commun. Biol.">
        <title>Reorganization of the ancestral sex-determining regions during the evolution of trioecy in Pleodorina starrii.</title>
        <authorList>
            <person name="Takahashi K."/>
            <person name="Suzuki S."/>
            <person name="Kawai-Toyooka H."/>
            <person name="Yamamoto K."/>
            <person name="Hamaji T."/>
            <person name="Ootsuki R."/>
            <person name="Yamaguchi H."/>
            <person name="Kawachi M."/>
            <person name="Higashiyama T."/>
            <person name="Nozaki H."/>
        </authorList>
    </citation>
    <scope>NUCLEOTIDE SEQUENCE [LARGE SCALE GENOMIC DNA]</scope>
    <source>
        <strain evidence="2 3">NIES-4479</strain>
    </source>
</reference>
<evidence type="ECO:0000313" key="2">
    <source>
        <dbReference type="EMBL" id="GLC48278.1"/>
    </source>
</evidence>
<name>A0A9W6BAR4_9CHLO</name>
<dbReference type="InterPro" id="IPR036249">
    <property type="entry name" value="Thioredoxin-like_sf"/>
</dbReference>
<dbReference type="Gene3D" id="3.40.30.10">
    <property type="entry name" value="Glutaredoxin"/>
    <property type="match status" value="1"/>
</dbReference>
<dbReference type="SUPFAM" id="SSF52833">
    <property type="entry name" value="Thioredoxin-like"/>
    <property type="match status" value="1"/>
</dbReference>
<dbReference type="CDD" id="cd02980">
    <property type="entry name" value="TRX_Fd_family"/>
    <property type="match status" value="1"/>
</dbReference>
<evidence type="ECO:0000256" key="1">
    <source>
        <dbReference type="SAM" id="MobiDB-lite"/>
    </source>
</evidence>
<accession>A0A9W6BAR4</accession>
<sequence>MSFTAGRRLLASFESPSTSGRSDDARRVLGGRSLPRTVGSGIPPAARGFQIPGRSVVMCDSSRPPAGPSTVICSSLGKERKKLAKVLKSHRKVLEKRLSALTRTEVDAPVLSELLSELRVLTARLENQRAAELLQRMDDSDSSDSDDDECQTRSTAALCARRSATRHLESSLATTTSPACAAPGSSSVVVSEPSGTSAGNSTSMVVSTLTGEIELPVPAPQEGWVWDEEDFRAAKFEGAGGRVMVCTGSKCQRKGATEVLRAVSALADGNSNIEVVPCKCVGKCSAGAALRVRPLGQACATYTQVRPAQLAVVFSEHFAAPPSPICELGQQDPAAATPACCVECQQN</sequence>
<dbReference type="EMBL" id="BRXU01000001">
    <property type="protein sequence ID" value="GLC48278.1"/>
    <property type="molecule type" value="Genomic_DNA"/>
</dbReference>
<keyword evidence="3" id="KW-1185">Reference proteome</keyword>
<evidence type="ECO:0000313" key="3">
    <source>
        <dbReference type="Proteomes" id="UP001165080"/>
    </source>
</evidence>
<feature type="region of interest" description="Disordered" evidence="1">
    <location>
        <begin position="170"/>
        <end position="202"/>
    </location>
</feature>
<gene>
    <name evidence="2" type="primary">PLEST000824</name>
    <name evidence="2" type="ORF">PLESTB_000078500</name>
</gene>
<organism evidence="2 3">
    <name type="scientific">Pleodorina starrii</name>
    <dbReference type="NCBI Taxonomy" id="330485"/>
    <lineage>
        <taxon>Eukaryota</taxon>
        <taxon>Viridiplantae</taxon>
        <taxon>Chlorophyta</taxon>
        <taxon>core chlorophytes</taxon>
        <taxon>Chlorophyceae</taxon>
        <taxon>CS clade</taxon>
        <taxon>Chlamydomonadales</taxon>
        <taxon>Volvocaceae</taxon>
        <taxon>Pleodorina</taxon>
    </lineage>
</organism>
<dbReference type="AlphaFoldDB" id="A0A9W6BAR4"/>
<dbReference type="OrthoDB" id="532572at2759"/>